<evidence type="ECO:0000313" key="12">
    <source>
        <dbReference type="EMBL" id="KAJ9558046.1"/>
    </source>
</evidence>
<reference evidence="12" key="1">
    <citation type="submission" date="2023-03" db="EMBL/GenBank/DDBJ databases">
        <title>Chromosome-scale reference genome and RAD-based genetic map of yellow starthistle (Centaurea solstitialis) reveal putative structural variation and QTLs associated with invader traits.</title>
        <authorList>
            <person name="Reatini B."/>
            <person name="Cang F.A."/>
            <person name="Jiang Q."/>
            <person name="Mckibben M.T.W."/>
            <person name="Barker M.S."/>
            <person name="Rieseberg L.H."/>
            <person name="Dlugosch K.M."/>
        </authorList>
    </citation>
    <scope>NUCLEOTIDE SEQUENCE</scope>
    <source>
        <strain evidence="12">CAN-66</strain>
        <tissue evidence="12">Leaf</tissue>
    </source>
</reference>
<feature type="domain" description="GATA-type" evidence="11">
    <location>
        <begin position="251"/>
        <end position="283"/>
    </location>
</feature>
<keyword evidence="13" id="KW-1185">Reference proteome</keyword>
<dbReference type="GO" id="GO:0005634">
    <property type="term" value="C:nucleus"/>
    <property type="evidence" value="ECO:0007669"/>
    <property type="project" value="TreeGrafter"/>
</dbReference>
<gene>
    <name evidence="12" type="ORF">OSB04_012660</name>
</gene>
<dbReference type="PROSITE" id="PS00344">
    <property type="entry name" value="GATA_ZN_FINGER_1"/>
    <property type="match status" value="1"/>
</dbReference>
<evidence type="ECO:0000256" key="2">
    <source>
        <dbReference type="ARBA" id="ARBA00022723"/>
    </source>
</evidence>
<feature type="region of interest" description="Disordered" evidence="10">
    <location>
        <begin position="189"/>
        <end position="246"/>
    </location>
</feature>
<feature type="compositionally biased region" description="Polar residues" evidence="10">
    <location>
        <begin position="324"/>
        <end position="334"/>
    </location>
</feature>
<dbReference type="InterPro" id="IPR051140">
    <property type="entry name" value="GATA_TF"/>
</dbReference>
<dbReference type="GO" id="GO:0008270">
    <property type="term" value="F:zinc ion binding"/>
    <property type="evidence" value="ECO:0007669"/>
    <property type="project" value="UniProtKB-KW"/>
</dbReference>
<dbReference type="InterPro" id="IPR013088">
    <property type="entry name" value="Znf_NHR/GATA"/>
</dbReference>
<keyword evidence="7" id="KW-0010">Activator</keyword>
<evidence type="ECO:0000256" key="5">
    <source>
        <dbReference type="ARBA" id="ARBA00023015"/>
    </source>
</evidence>
<name>A0AA38TPQ8_9ASTR</name>
<evidence type="ECO:0000256" key="7">
    <source>
        <dbReference type="ARBA" id="ARBA00023159"/>
    </source>
</evidence>
<evidence type="ECO:0000256" key="1">
    <source>
        <dbReference type="ARBA" id="ARBA00005694"/>
    </source>
</evidence>
<dbReference type="SUPFAM" id="SSF57716">
    <property type="entry name" value="Glucocorticoid receptor-like (DNA-binding domain)"/>
    <property type="match status" value="1"/>
</dbReference>
<dbReference type="EMBL" id="JARYMX010000003">
    <property type="protein sequence ID" value="KAJ9558046.1"/>
    <property type="molecule type" value="Genomic_DNA"/>
</dbReference>
<dbReference type="Gene3D" id="3.30.50.10">
    <property type="entry name" value="Erythroid Transcription Factor GATA-1, subunit A"/>
    <property type="match status" value="1"/>
</dbReference>
<protein>
    <recommendedName>
        <fullName evidence="11">GATA-type domain-containing protein</fullName>
    </recommendedName>
</protein>
<evidence type="ECO:0000313" key="13">
    <source>
        <dbReference type="Proteomes" id="UP001172457"/>
    </source>
</evidence>
<dbReference type="GO" id="GO:0030154">
    <property type="term" value="P:cell differentiation"/>
    <property type="evidence" value="ECO:0007669"/>
    <property type="project" value="TreeGrafter"/>
</dbReference>
<keyword evidence="8" id="KW-0804">Transcription</keyword>
<dbReference type="InterPro" id="IPR000679">
    <property type="entry name" value="Znf_GATA"/>
</dbReference>
<proteinExistence type="inferred from homology"/>
<keyword evidence="4" id="KW-0862">Zinc</keyword>
<comment type="caution">
    <text evidence="12">The sequence shown here is derived from an EMBL/GenBank/DDBJ whole genome shotgun (WGS) entry which is preliminary data.</text>
</comment>
<dbReference type="CDD" id="cd00202">
    <property type="entry name" value="ZnF_GATA"/>
    <property type="match status" value="1"/>
</dbReference>
<feature type="region of interest" description="Disordered" evidence="10">
    <location>
        <begin position="322"/>
        <end position="352"/>
    </location>
</feature>
<keyword evidence="3 9" id="KW-0863">Zinc-finger</keyword>
<keyword evidence="2" id="KW-0479">Metal-binding</keyword>
<dbReference type="GO" id="GO:0006355">
    <property type="term" value="P:regulation of DNA-templated transcription"/>
    <property type="evidence" value="ECO:0007669"/>
    <property type="project" value="InterPro"/>
</dbReference>
<feature type="compositionally biased region" description="Low complexity" evidence="10">
    <location>
        <begin position="205"/>
        <end position="245"/>
    </location>
</feature>
<dbReference type="SMART" id="SM00401">
    <property type="entry name" value="ZnF_GATA"/>
    <property type="match status" value="1"/>
</dbReference>
<dbReference type="PANTHER" id="PTHR45658:SF46">
    <property type="entry name" value="GATA TRANSCRIPTION FACTOR 4"/>
    <property type="match status" value="1"/>
</dbReference>
<dbReference type="FunFam" id="3.30.50.10:FF:000018">
    <property type="entry name" value="GATA transcription factor"/>
    <property type="match status" value="1"/>
</dbReference>
<evidence type="ECO:0000256" key="4">
    <source>
        <dbReference type="ARBA" id="ARBA00022833"/>
    </source>
</evidence>
<dbReference type="GO" id="GO:0043565">
    <property type="term" value="F:sequence-specific DNA binding"/>
    <property type="evidence" value="ECO:0007669"/>
    <property type="project" value="InterPro"/>
</dbReference>
<evidence type="ECO:0000256" key="9">
    <source>
        <dbReference type="PROSITE-ProRule" id="PRU00094"/>
    </source>
</evidence>
<evidence type="ECO:0000256" key="8">
    <source>
        <dbReference type="ARBA" id="ARBA00023163"/>
    </source>
</evidence>
<evidence type="ECO:0000256" key="10">
    <source>
        <dbReference type="SAM" id="MobiDB-lite"/>
    </source>
</evidence>
<dbReference type="Pfam" id="PF00320">
    <property type="entry name" value="GATA"/>
    <property type="match status" value="1"/>
</dbReference>
<dbReference type="Proteomes" id="UP001172457">
    <property type="component" value="Chromosome 3"/>
</dbReference>
<dbReference type="PROSITE" id="PS50114">
    <property type="entry name" value="GATA_ZN_FINGER_2"/>
    <property type="match status" value="1"/>
</dbReference>
<sequence>MKKRKENGDHIAWSLYPRSLAPPPTTLHPKATYYINPSFPIPPLSLLLLLYLLLRRRPPPLDRHRYSHMDIYGMSSSGQDFSGVDELLDFSNDHADLFTATDMLHNGTAAASTATACHFQYGGVNTDDGNIYNNDIATNYHHHATDFTDDLCVPSDDVAELEWLSNFVHDSFSNFPANNLAGTINYRPENTSFHSRSRSKRNRAPTSWTSTTPPSLPPTASSISDKPTTYSSPTSSSSETTTTSEAAGLVRRCTHCASEKTPQWRTGPLGPKTLCNACGVRYKSGRLVPEYRPAASPTFVLTQHSNSHRKVMELRRQKEMVHGGQQQQSPSSEYQLYGHHHHRHSHSNYEVC</sequence>
<accession>A0AA38TPQ8</accession>
<evidence type="ECO:0000256" key="6">
    <source>
        <dbReference type="ARBA" id="ARBA00023125"/>
    </source>
</evidence>
<dbReference type="AlphaFoldDB" id="A0AA38TPQ8"/>
<dbReference type="PANTHER" id="PTHR45658">
    <property type="entry name" value="GATA TRANSCRIPTION FACTOR"/>
    <property type="match status" value="1"/>
</dbReference>
<organism evidence="12 13">
    <name type="scientific">Centaurea solstitialis</name>
    <name type="common">yellow star-thistle</name>
    <dbReference type="NCBI Taxonomy" id="347529"/>
    <lineage>
        <taxon>Eukaryota</taxon>
        <taxon>Viridiplantae</taxon>
        <taxon>Streptophyta</taxon>
        <taxon>Embryophyta</taxon>
        <taxon>Tracheophyta</taxon>
        <taxon>Spermatophyta</taxon>
        <taxon>Magnoliopsida</taxon>
        <taxon>eudicotyledons</taxon>
        <taxon>Gunneridae</taxon>
        <taxon>Pentapetalae</taxon>
        <taxon>asterids</taxon>
        <taxon>campanulids</taxon>
        <taxon>Asterales</taxon>
        <taxon>Asteraceae</taxon>
        <taxon>Carduoideae</taxon>
        <taxon>Cardueae</taxon>
        <taxon>Centaureinae</taxon>
        <taxon>Centaurea</taxon>
    </lineage>
</organism>
<evidence type="ECO:0000259" key="11">
    <source>
        <dbReference type="PROSITE" id="PS50114"/>
    </source>
</evidence>
<keyword evidence="5" id="KW-0805">Transcription regulation</keyword>
<keyword evidence="6" id="KW-0238">DNA-binding</keyword>
<comment type="similarity">
    <text evidence="1">Belongs to the type IV zinc-finger family. Class A subfamily.</text>
</comment>
<evidence type="ECO:0000256" key="3">
    <source>
        <dbReference type="ARBA" id="ARBA00022771"/>
    </source>
</evidence>